<dbReference type="PANTHER" id="PTHR37724:SF1">
    <property type="entry name" value="OS02G0564300 PROTEIN"/>
    <property type="match status" value="1"/>
</dbReference>
<keyword evidence="2" id="KW-0547">Nucleotide-binding</keyword>
<name>A0AAP0BSF3_9ASPA</name>
<evidence type="ECO:0000256" key="1">
    <source>
        <dbReference type="SAM" id="MobiDB-lite"/>
    </source>
</evidence>
<gene>
    <name evidence="2" type="primary">RH48</name>
    <name evidence="2" type="ORF">KSP39_PZI006123</name>
</gene>
<feature type="compositionally biased region" description="Basic and acidic residues" evidence="1">
    <location>
        <begin position="408"/>
        <end position="420"/>
    </location>
</feature>
<protein>
    <submittedName>
        <fullName evidence="2">DEAD-box ATP-dependent RNA helicase 48</fullName>
    </submittedName>
</protein>
<keyword evidence="2" id="KW-0378">Hydrolase</keyword>
<sequence length="582" mass="63273">MPAAGIFPGSLAILKTSNPSLSSCRAITGPDLFSPFSVSSFSLAASPAIIRMGGGPRTFPGGVSKWQWKRMQAKKAQQLLKARLCRERQLYEMRKRAELKAAISELERPWEVAERAPVLFSASADEQVKVLADRFQRPTGFDMWSERDGPQIFLSPDDLPPARFFPKGAVHSLKPYSVVSGKPPDDGGSSDEGDEEMRYDDWIARGAGGIGRGRRARKVLSDSSSSETITLDPGKSGDGDSGEHPISYNSDSEHLVAESMKTKKEMAELLNRHDRNHGLTTEADEMVPDLRLEGGNVAGGGFRRRGGREIRGGNRDSYRSQSLLPVACSRVKEDEISRGLDGRHGDSKIGRQKMPNGIDRLAGGGSRGGGNGNRGSEREGGKFGRRRGDHGQNGVFQFSNSKFGDAGSRMDDRRIDESFSRRGGNGGRRGRGGFQHSHRPYSADDDSRIGRGTAGDFGDRDGNHRRSRGPSSSDSDDSVARRRTEGDYIADGFVRHRGRGSQIGNRGVAMSEDVGRGGGRGGYRVSYRSASDLLIAGSRKARETGRDSRFGGSDQDYKGAARVSLRPTTDLRLEEGGYGRRD</sequence>
<feature type="compositionally biased region" description="Acidic residues" evidence="1">
    <location>
        <begin position="188"/>
        <end position="197"/>
    </location>
</feature>
<feature type="compositionally biased region" description="Basic residues" evidence="1">
    <location>
        <begin position="428"/>
        <end position="439"/>
    </location>
</feature>
<proteinExistence type="predicted"/>
<keyword evidence="3" id="KW-1185">Reference proteome</keyword>
<dbReference type="PANTHER" id="PTHR37724">
    <property type="entry name" value="OS02G0564300 PROTEIN"/>
    <property type="match status" value="1"/>
</dbReference>
<organism evidence="2 3">
    <name type="scientific">Platanthera zijinensis</name>
    <dbReference type="NCBI Taxonomy" id="2320716"/>
    <lineage>
        <taxon>Eukaryota</taxon>
        <taxon>Viridiplantae</taxon>
        <taxon>Streptophyta</taxon>
        <taxon>Embryophyta</taxon>
        <taxon>Tracheophyta</taxon>
        <taxon>Spermatophyta</taxon>
        <taxon>Magnoliopsida</taxon>
        <taxon>Liliopsida</taxon>
        <taxon>Asparagales</taxon>
        <taxon>Orchidaceae</taxon>
        <taxon>Orchidoideae</taxon>
        <taxon>Orchideae</taxon>
        <taxon>Orchidinae</taxon>
        <taxon>Platanthera</taxon>
    </lineage>
</organism>
<feature type="region of interest" description="Disordered" evidence="1">
    <location>
        <begin position="213"/>
        <end position="251"/>
    </location>
</feature>
<feature type="compositionally biased region" description="Basic and acidic residues" evidence="1">
    <location>
        <begin position="569"/>
        <end position="582"/>
    </location>
</feature>
<dbReference type="Proteomes" id="UP001418222">
    <property type="component" value="Unassembled WGS sequence"/>
</dbReference>
<feature type="region of interest" description="Disordered" evidence="1">
    <location>
        <begin position="333"/>
        <end position="520"/>
    </location>
</feature>
<accession>A0AAP0BSF3</accession>
<feature type="compositionally biased region" description="Basic and acidic residues" evidence="1">
    <location>
        <begin position="307"/>
        <end position="318"/>
    </location>
</feature>
<feature type="compositionally biased region" description="Basic and acidic residues" evidence="1">
    <location>
        <begin position="333"/>
        <end position="349"/>
    </location>
</feature>
<dbReference type="GO" id="GO:0004386">
    <property type="term" value="F:helicase activity"/>
    <property type="evidence" value="ECO:0007669"/>
    <property type="project" value="UniProtKB-KW"/>
</dbReference>
<feature type="region of interest" description="Disordered" evidence="1">
    <location>
        <begin position="539"/>
        <end position="582"/>
    </location>
</feature>
<feature type="compositionally biased region" description="Gly residues" evidence="1">
    <location>
        <begin position="362"/>
        <end position="373"/>
    </location>
</feature>
<feature type="compositionally biased region" description="Basic and acidic residues" evidence="1">
    <location>
        <begin position="540"/>
        <end position="559"/>
    </location>
</feature>
<reference evidence="2 3" key="1">
    <citation type="journal article" date="2022" name="Nat. Plants">
        <title>Genomes of leafy and leafless Platanthera orchids illuminate the evolution of mycoheterotrophy.</title>
        <authorList>
            <person name="Li M.H."/>
            <person name="Liu K.W."/>
            <person name="Li Z."/>
            <person name="Lu H.C."/>
            <person name="Ye Q.L."/>
            <person name="Zhang D."/>
            <person name="Wang J.Y."/>
            <person name="Li Y.F."/>
            <person name="Zhong Z.M."/>
            <person name="Liu X."/>
            <person name="Yu X."/>
            <person name="Liu D.K."/>
            <person name="Tu X.D."/>
            <person name="Liu B."/>
            <person name="Hao Y."/>
            <person name="Liao X.Y."/>
            <person name="Jiang Y.T."/>
            <person name="Sun W.H."/>
            <person name="Chen J."/>
            <person name="Chen Y.Q."/>
            <person name="Ai Y."/>
            <person name="Zhai J.W."/>
            <person name="Wu S.S."/>
            <person name="Zhou Z."/>
            <person name="Hsiao Y.Y."/>
            <person name="Wu W.L."/>
            <person name="Chen Y.Y."/>
            <person name="Lin Y.F."/>
            <person name="Hsu J.L."/>
            <person name="Li C.Y."/>
            <person name="Wang Z.W."/>
            <person name="Zhao X."/>
            <person name="Zhong W.Y."/>
            <person name="Ma X.K."/>
            <person name="Ma L."/>
            <person name="Huang J."/>
            <person name="Chen G.Z."/>
            <person name="Huang M.Z."/>
            <person name="Huang L."/>
            <person name="Peng D.H."/>
            <person name="Luo Y.B."/>
            <person name="Zou S.Q."/>
            <person name="Chen S.P."/>
            <person name="Lan S."/>
            <person name="Tsai W.C."/>
            <person name="Van de Peer Y."/>
            <person name="Liu Z.J."/>
        </authorList>
    </citation>
    <scope>NUCLEOTIDE SEQUENCE [LARGE SCALE GENOMIC DNA]</scope>
    <source>
        <strain evidence="2">Lor287</strain>
    </source>
</reference>
<dbReference type="AlphaFoldDB" id="A0AAP0BSF3"/>
<comment type="caution">
    <text evidence="2">The sequence shown here is derived from an EMBL/GenBank/DDBJ whole genome shotgun (WGS) entry which is preliminary data.</text>
</comment>
<dbReference type="EMBL" id="JBBWWQ010000004">
    <property type="protein sequence ID" value="KAK8949075.1"/>
    <property type="molecule type" value="Genomic_DNA"/>
</dbReference>
<evidence type="ECO:0000313" key="3">
    <source>
        <dbReference type="Proteomes" id="UP001418222"/>
    </source>
</evidence>
<feature type="region of interest" description="Disordered" evidence="1">
    <location>
        <begin position="273"/>
        <end position="318"/>
    </location>
</feature>
<keyword evidence="2" id="KW-0347">Helicase</keyword>
<keyword evidence="2" id="KW-0067">ATP-binding</keyword>
<evidence type="ECO:0000313" key="2">
    <source>
        <dbReference type="EMBL" id="KAK8949075.1"/>
    </source>
</evidence>
<feature type="region of interest" description="Disordered" evidence="1">
    <location>
        <begin position="175"/>
        <end position="197"/>
    </location>
</feature>